<name>A0A2U1AAY9_9BURK</name>
<evidence type="ECO:0000313" key="4">
    <source>
        <dbReference type="Proteomes" id="UP000533533"/>
    </source>
</evidence>
<gene>
    <name evidence="2" type="ORF">C7410_15222</name>
    <name evidence="1" type="ORF">FHX59_005257</name>
</gene>
<proteinExistence type="predicted"/>
<keyword evidence="4" id="KW-1185">Reference proteome</keyword>
<organism evidence="2 3">
    <name type="scientific">Paraburkholderia silvatlantica</name>
    <dbReference type="NCBI Taxonomy" id="321895"/>
    <lineage>
        <taxon>Bacteria</taxon>
        <taxon>Pseudomonadati</taxon>
        <taxon>Pseudomonadota</taxon>
        <taxon>Betaproteobacteria</taxon>
        <taxon>Burkholderiales</taxon>
        <taxon>Burkholderiaceae</taxon>
        <taxon>Paraburkholderia</taxon>
    </lineage>
</organism>
<accession>A0A2U1AAY9</accession>
<dbReference type="Proteomes" id="UP000247772">
    <property type="component" value="Unassembled WGS sequence"/>
</dbReference>
<dbReference type="AlphaFoldDB" id="A0A2U1AAY9"/>
<protein>
    <submittedName>
        <fullName evidence="2">Uncharacterized protein</fullName>
    </submittedName>
</protein>
<comment type="caution">
    <text evidence="2">The sequence shown here is derived from an EMBL/GenBank/DDBJ whole genome shotgun (WGS) entry which is preliminary data.</text>
</comment>
<evidence type="ECO:0000313" key="1">
    <source>
        <dbReference type="EMBL" id="MBB2930792.1"/>
    </source>
</evidence>
<evidence type="ECO:0000313" key="2">
    <source>
        <dbReference type="EMBL" id="PYE12850.1"/>
    </source>
</evidence>
<dbReference type="Proteomes" id="UP000533533">
    <property type="component" value="Unassembled WGS sequence"/>
</dbReference>
<evidence type="ECO:0000313" key="3">
    <source>
        <dbReference type="Proteomes" id="UP000247772"/>
    </source>
</evidence>
<dbReference type="EMBL" id="QJSQ01000052">
    <property type="protein sequence ID" value="PYE12850.1"/>
    <property type="molecule type" value="Genomic_DNA"/>
</dbReference>
<sequence length="45" mass="5211">MHLPIRAPGYIPLTCKEFFMHLVRPMAYIGQQPWHDLGVLICTES</sequence>
<reference evidence="2 3" key="1">
    <citation type="submission" date="2018-06" db="EMBL/GenBank/DDBJ databases">
        <title>Genomic Encyclopedia of Type Strains, Phase IV (KMG-V): Genome sequencing to study the core and pangenomes of soil and plant-associated prokaryotes.</title>
        <authorList>
            <person name="Whitman W."/>
        </authorList>
    </citation>
    <scope>NUCLEOTIDE SEQUENCE [LARGE SCALE GENOMIC DNA]</scope>
    <source>
        <strain evidence="2 3">SRCL-318</strain>
        <strain evidence="1 4">SRMrh-85</strain>
    </source>
</reference>
<dbReference type="EMBL" id="JACHVZ010000015">
    <property type="protein sequence ID" value="MBB2930792.1"/>
    <property type="molecule type" value="Genomic_DNA"/>
</dbReference>